<evidence type="ECO:0000313" key="8">
    <source>
        <dbReference type="EMBL" id="KAF6018721.1"/>
    </source>
</evidence>
<dbReference type="Pfam" id="PF00209">
    <property type="entry name" value="SNF"/>
    <property type="match status" value="1"/>
</dbReference>
<comment type="caution">
    <text evidence="8">The sequence shown here is derived from an EMBL/GenBank/DDBJ whole genome shotgun (WGS) entry which is preliminary data.</text>
</comment>
<feature type="transmembrane region" description="Helical" evidence="7">
    <location>
        <begin position="67"/>
        <end position="92"/>
    </location>
</feature>
<feature type="binding site" evidence="6">
    <location>
        <position position="178"/>
    </location>
    <ligand>
        <name>Na(+)</name>
        <dbReference type="ChEBI" id="CHEBI:29101"/>
        <label>1</label>
    </ligand>
</feature>
<comment type="subcellular location">
    <subcellularLocation>
        <location evidence="1">Membrane</location>
        <topology evidence="1">Multi-pass membrane protein</topology>
    </subcellularLocation>
</comment>
<evidence type="ECO:0000256" key="1">
    <source>
        <dbReference type="ARBA" id="ARBA00004141"/>
    </source>
</evidence>
<evidence type="ECO:0000313" key="9">
    <source>
        <dbReference type="Proteomes" id="UP000593567"/>
    </source>
</evidence>
<feature type="binding site" evidence="6">
    <location>
        <position position="110"/>
    </location>
    <ligand>
        <name>Na(+)</name>
        <dbReference type="ChEBI" id="CHEBI:29101"/>
        <label>1</label>
    </ligand>
</feature>
<dbReference type="PROSITE" id="PS50267">
    <property type="entry name" value="NA_NEUROTRAN_SYMP_3"/>
    <property type="match status" value="1"/>
</dbReference>
<feature type="transmembrane region" description="Helical" evidence="7">
    <location>
        <begin position="280"/>
        <end position="302"/>
    </location>
</feature>
<dbReference type="PANTHER" id="PTHR11616">
    <property type="entry name" value="SODIUM/CHLORIDE DEPENDENT TRANSPORTER"/>
    <property type="match status" value="1"/>
</dbReference>
<dbReference type="GO" id="GO:0006865">
    <property type="term" value="P:amino acid transport"/>
    <property type="evidence" value="ECO:0007669"/>
    <property type="project" value="TreeGrafter"/>
</dbReference>
<dbReference type="EMBL" id="VXIV02003281">
    <property type="protein sequence ID" value="KAF6018721.1"/>
    <property type="molecule type" value="Genomic_DNA"/>
</dbReference>
<keyword evidence="4 7" id="KW-1133">Transmembrane helix</keyword>
<dbReference type="GO" id="GO:0051378">
    <property type="term" value="F:serotonin binding"/>
    <property type="evidence" value="ECO:0007669"/>
    <property type="project" value="TreeGrafter"/>
</dbReference>
<dbReference type="GO" id="GO:0005335">
    <property type="term" value="F:serotonin:sodium:chloride symporter activity"/>
    <property type="evidence" value="ECO:0007669"/>
    <property type="project" value="TreeGrafter"/>
</dbReference>
<feature type="binding site" evidence="6">
    <location>
        <position position="78"/>
    </location>
    <ligand>
        <name>Na(+)</name>
        <dbReference type="ChEBI" id="CHEBI:29101"/>
        <label>1</label>
    </ligand>
</feature>
<dbReference type="Proteomes" id="UP000593567">
    <property type="component" value="Unassembled WGS sequence"/>
</dbReference>
<keyword evidence="6" id="KW-0479">Metal-binding</keyword>
<keyword evidence="6" id="KW-0915">Sodium</keyword>
<evidence type="ECO:0000256" key="5">
    <source>
        <dbReference type="ARBA" id="ARBA00023136"/>
    </source>
</evidence>
<dbReference type="GO" id="GO:0098793">
    <property type="term" value="C:presynapse"/>
    <property type="evidence" value="ECO:0007669"/>
    <property type="project" value="GOC"/>
</dbReference>
<dbReference type="InterPro" id="IPR000175">
    <property type="entry name" value="Na/ntran_symport"/>
</dbReference>
<reference evidence="8" key="1">
    <citation type="submission" date="2020-06" db="EMBL/GenBank/DDBJ databases">
        <title>Draft genome of Bugula neritina, a colonial animal packing powerful symbionts and potential medicines.</title>
        <authorList>
            <person name="Rayko M."/>
        </authorList>
    </citation>
    <scope>NUCLEOTIDE SEQUENCE [LARGE SCALE GENOMIC DNA]</scope>
    <source>
        <strain evidence="8">Kwan_BN1</strain>
    </source>
</reference>
<dbReference type="GO" id="GO:0046872">
    <property type="term" value="F:metal ion binding"/>
    <property type="evidence" value="ECO:0007669"/>
    <property type="project" value="UniProtKB-KW"/>
</dbReference>
<evidence type="ECO:0000256" key="3">
    <source>
        <dbReference type="ARBA" id="ARBA00022692"/>
    </source>
</evidence>
<feature type="binding site" evidence="6">
    <location>
        <position position="179"/>
    </location>
    <ligand>
        <name>Na(+)</name>
        <dbReference type="ChEBI" id="CHEBI:29101"/>
        <label>1</label>
    </ligand>
</feature>
<feature type="binding site" evidence="6">
    <location>
        <position position="175"/>
    </location>
    <ligand>
        <name>Na(+)</name>
        <dbReference type="ChEBI" id="CHEBI:29101"/>
        <label>1</label>
    </ligand>
</feature>
<evidence type="ECO:0000256" key="7">
    <source>
        <dbReference type="SAM" id="Phobius"/>
    </source>
</evidence>
<feature type="transmembrane region" description="Helical" evidence="7">
    <location>
        <begin position="204"/>
        <end position="223"/>
    </location>
</feature>
<dbReference type="InterPro" id="IPR037272">
    <property type="entry name" value="SNS_sf"/>
</dbReference>
<feature type="transmembrane region" description="Helical" evidence="7">
    <location>
        <begin position="235"/>
        <end position="260"/>
    </location>
</feature>
<feature type="transmembrane region" description="Helical" evidence="7">
    <location>
        <begin position="27"/>
        <end position="47"/>
    </location>
</feature>
<keyword evidence="2" id="KW-0813">Transport</keyword>
<evidence type="ECO:0000256" key="4">
    <source>
        <dbReference type="ARBA" id="ARBA00022989"/>
    </source>
</evidence>
<keyword evidence="5 7" id="KW-0472">Membrane</keyword>
<dbReference type="PRINTS" id="PR00176">
    <property type="entry name" value="NANEUSMPORT"/>
</dbReference>
<dbReference type="GO" id="GO:0005886">
    <property type="term" value="C:plasma membrane"/>
    <property type="evidence" value="ECO:0007669"/>
    <property type="project" value="TreeGrafter"/>
</dbReference>
<dbReference type="OrthoDB" id="6581954at2759"/>
<evidence type="ECO:0000256" key="6">
    <source>
        <dbReference type="PIRSR" id="PIRSR600175-1"/>
    </source>
</evidence>
<name>A0A7J7IZ59_BUGNE</name>
<sequence length="348" mass="38452">MYLLGGLPLFYLELALGQYQRAVWVTAIFPYIVLIILLVRGVTLQGASRGISFYLTPKWDKLTDYNVWNAAAAQVFFSLGPGFGVLLALSSYNKFHNNCYRDALITSSINCLTSLLAGFVVFSGIGYMADKLNKDVESVAQEGPGLVFEVYPEVIAQLPGSSFFAIIFFLMLITLGLDSTFGGLEALITGVLDEFKILKKRREVFVAVLLCTCFLASLPTTTYGGKYLVQLIDRFAAPVSILFIVFLEAVAILFCLSIWMETRDSVITIGEDVYPRWATTVGWLIICSSLICIPACAVFQLYKAKGTFLQRIRTCMTPQENPVIPDDVTSIEPRITHPTSADPSECDV</sequence>
<dbReference type="SUPFAM" id="SSF161070">
    <property type="entry name" value="SNF-like"/>
    <property type="match status" value="1"/>
</dbReference>
<dbReference type="GO" id="GO:0043005">
    <property type="term" value="C:neuron projection"/>
    <property type="evidence" value="ECO:0007669"/>
    <property type="project" value="TreeGrafter"/>
</dbReference>
<feature type="transmembrane region" description="Helical" evidence="7">
    <location>
        <begin position="163"/>
        <end position="184"/>
    </location>
</feature>
<feature type="transmembrane region" description="Helical" evidence="7">
    <location>
        <begin position="104"/>
        <end position="125"/>
    </location>
</feature>
<evidence type="ECO:0000256" key="2">
    <source>
        <dbReference type="ARBA" id="ARBA00022448"/>
    </source>
</evidence>
<protein>
    <submittedName>
        <fullName evidence="8">SerT</fullName>
    </submittedName>
</protein>
<proteinExistence type="predicted"/>
<keyword evidence="3 7" id="KW-0812">Transmembrane</keyword>
<gene>
    <name evidence="8" type="ORF">EB796_022974</name>
</gene>
<keyword evidence="9" id="KW-1185">Reference proteome</keyword>
<accession>A0A7J7IZ59</accession>
<organism evidence="8 9">
    <name type="scientific">Bugula neritina</name>
    <name type="common">Brown bryozoan</name>
    <name type="synonym">Sertularia neritina</name>
    <dbReference type="NCBI Taxonomy" id="10212"/>
    <lineage>
        <taxon>Eukaryota</taxon>
        <taxon>Metazoa</taxon>
        <taxon>Spiralia</taxon>
        <taxon>Lophotrochozoa</taxon>
        <taxon>Bryozoa</taxon>
        <taxon>Gymnolaemata</taxon>
        <taxon>Cheilostomatida</taxon>
        <taxon>Flustrina</taxon>
        <taxon>Buguloidea</taxon>
        <taxon>Bugulidae</taxon>
        <taxon>Bugula</taxon>
    </lineage>
</organism>
<dbReference type="AlphaFoldDB" id="A0A7J7IZ59"/>
<dbReference type="PANTHER" id="PTHR11616:SF279">
    <property type="entry name" value="SODIUM-DEPENDENT SEROTONIN TRANSPORTER"/>
    <property type="match status" value="1"/>
</dbReference>